<evidence type="ECO:0000313" key="4">
    <source>
        <dbReference type="EMBL" id="KAK5062898.1"/>
    </source>
</evidence>
<dbReference type="AlphaFoldDB" id="A0AAV9NNG0"/>
<evidence type="ECO:0000256" key="2">
    <source>
        <dbReference type="SAM" id="Phobius"/>
    </source>
</evidence>
<protein>
    <recommendedName>
        <fullName evidence="3">GH16 domain-containing protein</fullName>
    </recommendedName>
</protein>
<accession>A0AAV9NNG0</accession>
<gene>
    <name evidence="4" type="ORF">LTR84_004974</name>
</gene>
<dbReference type="RefSeq" id="XP_064711170.1">
    <property type="nucleotide sequence ID" value="XM_064848546.1"/>
</dbReference>
<dbReference type="SUPFAM" id="SSF49899">
    <property type="entry name" value="Concanavalin A-like lectins/glucanases"/>
    <property type="match status" value="1"/>
</dbReference>
<evidence type="ECO:0000259" key="3">
    <source>
        <dbReference type="PROSITE" id="PS51762"/>
    </source>
</evidence>
<dbReference type="GO" id="GO:0005975">
    <property type="term" value="P:carbohydrate metabolic process"/>
    <property type="evidence" value="ECO:0007669"/>
    <property type="project" value="InterPro"/>
</dbReference>
<feature type="region of interest" description="Disordered" evidence="1">
    <location>
        <begin position="21"/>
        <end position="42"/>
    </location>
</feature>
<feature type="domain" description="GH16" evidence="3">
    <location>
        <begin position="123"/>
        <end position="420"/>
    </location>
</feature>
<keyword evidence="2" id="KW-0812">Transmembrane</keyword>
<keyword evidence="5" id="KW-1185">Reference proteome</keyword>
<dbReference type="InterPro" id="IPR000757">
    <property type="entry name" value="Beta-glucanase-like"/>
</dbReference>
<feature type="compositionally biased region" description="Basic and acidic residues" evidence="1">
    <location>
        <begin position="122"/>
        <end position="143"/>
    </location>
</feature>
<dbReference type="PROSITE" id="PS51762">
    <property type="entry name" value="GH16_2"/>
    <property type="match status" value="1"/>
</dbReference>
<organism evidence="4 5">
    <name type="scientific">Exophiala bonariae</name>
    <dbReference type="NCBI Taxonomy" id="1690606"/>
    <lineage>
        <taxon>Eukaryota</taxon>
        <taxon>Fungi</taxon>
        <taxon>Dikarya</taxon>
        <taxon>Ascomycota</taxon>
        <taxon>Pezizomycotina</taxon>
        <taxon>Eurotiomycetes</taxon>
        <taxon>Chaetothyriomycetidae</taxon>
        <taxon>Chaetothyriales</taxon>
        <taxon>Herpotrichiellaceae</taxon>
        <taxon>Exophiala</taxon>
    </lineage>
</organism>
<proteinExistence type="predicted"/>
<feature type="compositionally biased region" description="Acidic residues" evidence="1">
    <location>
        <begin position="25"/>
        <end position="36"/>
    </location>
</feature>
<dbReference type="PANTHER" id="PTHR38121">
    <property type="entry name" value="GH16 DOMAIN-CONTAINING PROTEIN"/>
    <property type="match status" value="1"/>
</dbReference>
<dbReference type="PANTHER" id="PTHR38121:SF4">
    <property type="entry name" value="GH16 DOMAIN-CONTAINING PROTEIN-RELATED"/>
    <property type="match status" value="1"/>
</dbReference>
<name>A0AAV9NNG0_9EURO</name>
<keyword evidence="2" id="KW-1133">Transmembrane helix</keyword>
<evidence type="ECO:0000313" key="5">
    <source>
        <dbReference type="Proteomes" id="UP001358417"/>
    </source>
</evidence>
<keyword evidence="2" id="KW-0472">Membrane</keyword>
<dbReference type="Proteomes" id="UP001358417">
    <property type="component" value="Unassembled WGS sequence"/>
</dbReference>
<evidence type="ECO:0000256" key="1">
    <source>
        <dbReference type="SAM" id="MobiDB-lite"/>
    </source>
</evidence>
<comment type="caution">
    <text evidence="4">The sequence shown here is derived from an EMBL/GenBank/DDBJ whole genome shotgun (WGS) entry which is preliminary data.</text>
</comment>
<dbReference type="CDD" id="cd00413">
    <property type="entry name" value="Glyco_hydrolase_16"/>
    <property type="match status" value="1"/>
</dbReference>
<feature type="transmembrane region" description="Helical" evidence="2">
    <location>
        <begin position="72"/>
        <end position="92"/>
    </location>
</feature>
<dbReference type="GeneID" id="89973152"/>
<dbReference type="InterPro" id="IPR013320">
    <property type="entry name" value="ConA-like_dom_sf"/>
</dbReference>
<dbReference type="GO" id="GO:0004553">
    <property type="term" value="F:hydrolase activity, hydrolyzing O-glycosyl compounds"/>
    <property type="evidence" value="ECO:0007669"/>
    <property type="project" value="InterPro"/>
</dbReference>
<dbReference type="EMBL" id="JAVRRD010000002">
    <property type="protein sequence ID" value="KAK5062898.1"/>
    <property type="molecule type" value="Genomic_DNA"/>
</dbReference>
<reference evidence="4 5" key="1">
    <citation type="submission" date="2023-08" db="EMBL/GenBank/DDBJ databases">
        <title>Black Yeasts Isolated from many extreme environments.</title>
        <authorList>
            <person name="Coleine C."/>
            <person name="Stajich J.E."/>
            <person name="Selbmann L."/>
        </authorList>
    </citation>
    <scope>NUCLEOTIDE SEQUENCE [LARGE SCALE GENOMIC DNA]</scope>
    <source>
        <strain evidence="4 5">CCFEE 5792</strain>
    </source>
</reference>
<dbReference type="Pfam" id="PF00722">
    <property type="entry name" value="Glyco_hydro_16"/>
    <property type="match status" value="1"/>
</dbReference>
<sequence length="422" mass="48511">MGLKTATKDYWRSTVASCCGHSDETDQDASEPDPGETETPPFHLSFYTLKPHSYSRQRCQAYHVSPRDPTRMILRTQLLATFYLLLLIHLLIKPGLCFTPYRKERFWFNHGERPKIHSDTMFEEPEHQPPERYKPYTDSRVEPSRPGPVVGAMEEPPVAANRYSNDVDKMGDTWIVPGAGAFQHRAMFNFTSGVLPRGLEMSHYTVQDTERNDVESPHIPYNHIFEPVNVKIVNGILHLRVPGQQRDQPKDNNALSCAQITTSERKILHASVRTRAMFSREPGTCHGIFFYRNDQQETDIEYLTDPRSLSNNGVDEPVPMWYSNQRVNPEEGPTTQGTGPAPFDATSKFHEYRIDWTADFTAFYIDGVEQKRFTDNIPSIPGPWVWNNWANGDRGWSYGPPENDNEFKIKSIVMYYNTQADE</sequence>
<feature type="region of interest" description="Disordered" evidence="1">
    <location>
        <begin position="122"/>
        <end position="153"/>
    </location>
</feature>
<dbReference type="Gene3D" id="2.60.120.200">
    <property type="match status" value="1"/>
</dbReference>